<name>A0A120EZ19_XANCT</name>
<reference evidence="1 2" key="1">
    <citation type="submission" date="2015-11" db="EMBL/GenBank/DDBJ databases">
        <title>Long Read and Single Molecule DNA Sequencing Simplifies Genome Assembly and TAL Effector Gene Analysis of Xanthomonas translucens.</title>
        <authorList>
            <person name="Peng Z."/>
            <person name="Hu Y."/>
            <person name="Xie J."/>
            <person name="Potnis N."/>
            <person name="Akhunova A."/>
            <person name="Jones J."/>
            <person name="Liu Z."/>
            <person name="White F."/>
            <person name="Liu S."/>
        </authorList>
    </citation>
    <scope>NUCLEOTIDE SEQUENCE [LARGE SCALE GENOMIC DNA]</scope>
    <source>
        <strain evidence="1 2">B1</strain>
    </source>
</reference>
<comment type="caution">
    <text evidence="1">The sequence shown here is derived from an EMBL/GenBank/DDBJ whole genome shotgun (WGS) entry which is preliminary data.</text>
</comment>
<evidence type="ECO:0000313" key="2">
    <source>
        <dbReference type="Proteomes" id="UP000055854"/>
    </source>
</evidence>
<accession>A0A120EZ19</accession>
<organism evidence="1 2">
    <name type="scientific">Xanthomonas campestris pv. translucens</name>
    <dbReference type="NCBI Taxonomy" id="343"/>
    <lineage>
        <taxon>Bacteria</taxon>
        <taxon>Pseudomonadati</taxon>
        <taxon>Pseudomonadota</taxon>
        <taxon>Gammaproteobacteria</taxon>
        <taxon>Lysobacterales</taxon>
        <taxon>Lysobacteraceae</taxon>
        <taxon>Xanthomonas</taxon>
        <taxon>Xanthomonas translucens group</taxon>
    </lineage>
</organism>
<dbReference type="AlphaFoldDB" id="A0A120EZ19"/>
<proteinExistence type="predicted"/>
<evidence type="ECO:0000313" key="1">
    <source>
        <dbReference type="EMBL" id="KWV16911.1"/>
    </source>
</evidence>
<sequence>MAGQSTAPTDITQTVYVHDPALLYLSALLHPLDFAVVPMRQPHPDRRRQLAVNLQRVQHPLYARS</sequence>
<dbReference type="EMBL" id="LNTA01000017">
    <property type="protein sequence ID" value="KWV16911.1"/>
    <property type="molecule type" value="Genomic_DNA"/>
</dbReference>
<gene>
    <name evidence="1" type="ORF">ATB53_08665</name>
</gene>
<protein>
    <submittedName>
        <fullName evidence="1">Uncharacterized protein</fullName>
    </submittedName>
</protein>
<dbReference type="Proteomes" id="UP000055854">
    <property type="component" value="Unassembled WGS sequence"/>
</dbReference>